<dbReference type="AlphaFoldDB" id="A0A1N7U7U7"/>
<dbReference type="EMBL" id="CP007637">
    <property type="protein sequence ID" value="AIB35091.1"/>
    <property type="molecule type" value="Genomic_DNA"/>
</dbReference>
<organism evidence="1 2">
    <name type="scientific">Pseudomonas simiae</name>
    <dbReference type="NCBI Taxonomy" id="321846"/>
    <lineage>
        <taxon>Bacteria</taxon>
        <taxon>Pseudomonadati</taxon>
        <taxon>Pseudomonadota</taxon>
        <taxon>Gammaproteobacteria</taxon>
        <taxon>Pseudomonadales</taxon>
        <taxon>Pseudomonadaceae</taxon>
        <taxon>Pseudomonas</taxon>
    </lineage>
</organism>
<sequence>MGIAQLPGMSLIIGTELLLKGQPLILLDLLLVQGCLRLRCRQMCDLRRVPPGLYLPHNRHQQAYTDQAARA</sequence>
<protein>
    <submittedName>
        <fullName evidence="1">Uncharacterized protein</fullName>
    </submittedName>
</protein>
<reference evidence="1 2" key="1">
    <citation type="submission" date="2014-05" db="EMBL/GenBank/DDBJ databases">
        <title>Pseudomonas simiae WCS417.</title>
        <authorList>
            <person name="Berendsen R.L."/>
        </authorList>
    </citation>
    <scope>NUCLEOTIDE SEQUENCE [LARGE SCALE GENOMIC DNA]</scope>
    <source>
        <strain evidence="1 2">WCS417</strain>
    </source>
</reference>
<accession>A0A1N7U7U7</accession>
<evidence type="ECO:0000313" key="1">
    <source>
        <dbReference type="EMBL" id="AIB35091.1"/>
    </source>
</evidence>
<name>A0A1N7U7U7_9PSED</name>
<evidence type="ECO:0000313" key="2">
    <source>
        <dbReference type="Proteomes" id="UP000027308"/>
    </source>
</evidence>
<proteinExistence type="predicted"/>
<dbReference type="Proteomes" id="UP000027308">
    <property type="component" value="Chromosome"/>
</dbReference>
<gene>
    <name evidence="1" type="ORF">PS417_05800</name>
</gene>